<dbReference type="GO" id="GO:0003746">
    <property type="term" value="F:translation elongation factor activity"/>
    <property type="evidence" value="ECO:0007669"/>
    <property type="project" value="UniProtKB-KW"/>
</dbReference>
<dbReference type="SUPFAM" id="SSF50447">
    <property type="entry name" value="Translation proteins"/>
    <property type="match status" value="1"/>
</dbReference>
<reference evidence="1" key="3">
    <citation type="journal article" date="2019" name="BMC Res. Notes">
        <title>Complete genome sequence of the Sulfodiicoccus acidiphilus strain HS-1T, the first crenarchaeon that lacks polB3, isolated from an acidic hot spring in Ohwaku-dani, Hakone, Japan.</title>
        <authorList>
            <person name="Sakai H.D."/>
            <person name="Kurosawa N."/>
        </authorList>
    </citation>
    <scope>NUCLEOTIDE SEQUENCE</scope>
    <source>
        <strain evidence="1">HS-1</strain>
    </source>
</reference>
<organism evidence="1 3">
    <name type="scientific">Sulfodiicoccus acidiphilus</name>
    <dbReference type="NCBI Taxonomy" id="1670455"/>
    <lineage>
        <taxon>Archaea</taxon>
        <taxon>Thermoproteota</taxon>
        <taxon>Thermoprotei</taxon>
        <taxon>Sulfolobales</taxon>
        <taxon>Sulfolobaceae</taxon>
        <taxon>Sulfodiicoccus</taxon>
    </lineage>
</organism>
<keyword evidence="3" id="KW-1185">Reference proteome</keyword>
<dbReference type="Gene3D" id="2.40.30.10">
    <property type="entry name" value="Translation factors"/>
    <property type="match status" value="1"/>
</dbReference>
<dbReference type="EMBL" id="BMQS01000002">
    <property type="protein sequence ID" value="GGT88352.1"/>
    <property type="molecule type" value="Genomic_DNA"/>
</dbReference>
<keyword evidence="1" id="KW-0251">Elongation factor</keyword>
<accession>A0A348B3W8</accession>
<dbReference type="KEGG" id="sacd:HS1genome_1259"/>
<name>A0A348B3W8_9CREN</name>
<dbReference type="InterPro" id="IPR009000">
    <property type="entry name" value="Transl_B-barrel_sf"/>
</dbReference>
<evidence type="ECO:0000313" key="1">
    <source>
        <dbReference type="EMBL" id="BBD72870.1"/>
    </source>
</evidence>
<reference evidence="3" key="2">
    <citation type="submission" date="2018-04" db="EMBL/GenBank/DDBJ databases">
        <title>Complete genome sequence of Sulfodiicoccus acidiphilus strain HS-1.</title>
        <authorList>
            <person name="Sakai H.D."/>
            <person name="Kurosawa N."/>
        </authorList>
    </citation>
    <scope>NUCLEOTIDE SEQUENCE [LARGE SCALE GENOMIC DNA]</scope>
    <source>
        <strain evidence="3">HS-1</strain>
    </source>
</reference>
<proteinExistence type="predicted"/>
<dbReference type="AlphaFoldDB" id="A0A348B3W8"/>
<protein>
    <submittedName>
        <fullName evidence="1">Translation elongation factor</fullName>
    </submittedName>
</protein>
<gene>
    <name evidence="2" type="ORF">GCM10007116_02930</name>
    <name evidence="1" type="ORF">HS1genome_1259</name>
</gene>
<evidence type="ECO:0000313" key="3">
    <source>
        <dbReference type="Proteomes" id="UP000276741"/>
    </source>
</evidence>
<dbReference type="EMBL" id="AP018553">
    <property type="protein sequence ID" value="BBD72870.1"/>
    <property type="molecule type" value="Genomic_DNA"/>
</dbReference>
<dbReference type="Proteomes" id="UP000616143">
    <property type="component" value="Unassembled WGS sequence"/>
</dbReference>
<reference evidence="2" key="4">
    <citation type="submission" date="2020-09" db="EMBL/GenBank/DDBJ databases">
        <authorList>
            <person name="Sun Q."/>
            <person name="Ohkuma M."/>
        </authorList>
    </citation>
    <scope>NUCLEOTIDE SEQUENCE</scope>
    <source>
        <strain evidence="2">JCM 31740</strain>
    </source>
</reference>
<dbReference type="Proteomes" id="UP000276741">
    <property type="component" value="Chromosome"/>
</dbReference>
<sequence>MMIRGYVATILSTNLDLGMEIGRKLGKLHEDEATKIFYRKREDHLLSVLFPTGLPSRLVEAAECLTVSSSFFLRLPDSPKPEDGELLLLSEASGIEGSVIASTQVAGKLLNGTSLAGKISQEVKEVSYETPDRGYIAVDKVFQVRGIGTVVLGFSSTQLGVHDRLLTLPQGKEVEVKSIQVLDEDQDAVGPGVRVGIALKNVRQEELRGLYSMVKPETKVVDSIRGKLVKFEWADYSPGMFHVVSSGSSSVASVEGQGEVEVRLNRRLPFSSRFLLLNLNARPKKPRVVGYLEA</sequence>
<evidence type="ECO:0000313" key="2">
    <source>
        <dbReference type="EMBL" id="GGT88352.1"/>
    </source>
</evidence>
<reference evidence="2" key="1">
    <citation type="journal article" date="2014" name="Int. J. Syst. Evol. Microbiol.">
        <title>Complete genome sequence of Corynebacterium casei LMG S-19264T (=DSM 44701T), isolated from a smear-ripened cheese.</title>
        <authorList>
            <consortium name="US DOE Joint Genome Institute (JGI-PGF)"/>
            <person name="Walter F."/>
            <person name="Albersmeier A."/>
            <person name="Kalinowski J."/>
            <person name="Ruckert C."/>
        </authorList>
    </citation>
    <scope>NUCLEOTIDE SEQUENCE</scope>
    <source>
        <strain evidence="2">JCM 31740</strain>
    </source>
</reference>
<keyword evidence="1" id="KW-0648">Protein biosynthesis</keyword>